<feature type="transmembrane region" description="Helical" evidence="1">
    <location>
        <begin position="162"/>
        <end position="185"/>
    </location>
</feature>
<feature type="transmembrane region" description="Helical" evidence="1">
    <location>
        <begin position="33"/>
        <end position="52"/>
    </location>
</feature>
<protein>
    <submittedName>
        <fullName evidence="2">DUF2569 domain-containing protein</fullName>
    </submittedName>
</protein>
<feature type="transmembrane region" description="Helical" evidence="1">
    <location>
        <begin position="64"/>
        <end position="84"/>
    </location>
</feature>
<sequence>MMASMERTVRNYIASLYGKSVVIVAFLKRRTRWIALAWLAVILPLAAFRIAFPILPYTGLDDMIGVAAGYSLVAIAPIAGFLIARNAFLRRETLVQPRFRLALFGKWKRVDRRTARKLDGFGPVGFMASLIVGMMMNVVFRSGEYFLAIPAMGHAAPEWGQVMFWVMTADLVVTSFFYMVCFAMALRTVPLFPRMLVFAWVMDIAMQLTIAQVVSGVADLPPNVAVALGNVLEGNVTKVLISAAIWLPYLLLSDRVNLTYRHRVAA</sequence>
<dbReference type="RefSeq" id="WP_160682330.1">
    <property type="nucleotide sequence ID" value="NZ_WTYW01000001.1"/>
</dbReference>
<accession>A0A844ZDZ2</accession>
<feature type="transmembrane region" description="Helical" evidence="1">
    <location>
        <begin position="118"/>
        <end position="140"/>
    </location>
</feature>
<feature type="transmembrane region" description="Helical" evidence="1">
    <location>
        <begin position="197"/>
        <end position="215"/>
    </location>
</feature>
<keyword evidence="1" id="KW-0472">Membrane</keyword>
<evidence type="ECO:0000256" key="1">
    <source>
        <dbReference type="SAM" id="Phobius"/>
    </source>
</evidence>
<organism evidence="2 3">
    <name type="scientific">Parapontixanthobacter aurantiacus</name>
    <dbReference type="NCBI Taxonomy" id="1463599"/>
    <lineage>
        <taxon>Bacteria</taxon>
        <taxon>Pseudomonadati</taxon>
        <taxon>Pseudomonadota</taxon>
        <taxon>Alphaproteobacteria</taxon>
        <taxon>Sphingomonadales</taxon>
        <taxon>Erythrobacteraceae</taxon>
        <taxon>Parapontixanthobacter</taxon>
    </lineage>
</organism>
<comment type="caution">
    <text evidence="2">The sequence shown here is derived from an EMBL/GenBank/DDBJ whole genome shotgun (WGS) entry which is preliminary data.</text>
</comment>
<keyword evidence="3" id="KW-1185">Reference proteome</keyword>
<reference evidence="2 3" key="1">
    <citation type="submission" date="2019-12" db="EMBL/GenBank/DDBJ databases">
        <title>Genomic-based taxomic classification of the family Erythrobacteraceae.</title>
        <authorList>
            <person name="Xu L."/>
        </authorList>
    </citation>
    <scope>NUCLEOTIDE SEQUENCE [LARGE SCALE GENOMIC DNA]</scope>
    <source>
        <strain evidence="2 3">MCCC 1A09962</strain>
    </source>
</reference>
<keyword evidence="1" id="KW-0812">Transmembrane</keyword>
<evidence type="ECO:0000313" key="2">
    <source>
        <dbReference type="EMBL" id="MXO85998.1"/>
    </source>
</evidence>
<dbReference type="EMBL" id="WTYW01000001">
    <property type="protein sequence ID" value="MXO85998.1"/>
    <property type="molecule type" value="Genomic_DNA"/>
</dbReference>
<name>A0A844ZDZ2_9SPHN</name>
<keyword evidence="1" id="KW-1133">Transmembrane helix</keyword>
<gene>
    <name evidence="2" type="ORF">GRI38_08120</name>
</gene>
<feature type="transmembrane region" description="Helical" evidence="1">
    <location>
        <begin position="235"/>
        <end position="252"/>
    </location>
</feature>
<dbReference type="AlphaFoldDB" id="A0A844ZDZ2"/>
<dbReference type="OrthoDB" id="7425212at2"/>
<evidence type="ECO:0000313" key="3">
    <source>
        <dbReference type="Proteomes" id="UP000433104"/>
    </source>
</evidence>
<proteinExistence type="predicted"/>
<dbReference type="Proteomes" id="UP000433104">
    <property type="component" value="Unassembled WGS sequence"/>
</dbReference>